<keyword evidence="1 7" id="KW-0493">Microtubule</keyword>
<keyword evidence="11" id="KW-1185">Reference proteome</keyword>
<feature type="binding site" evidence="6">
    <location>
        <begin position="163"/>
        <end position="170"/>
    </location>
    <ligand>
        <name>ATP</name>
        <dbReference type="ChEBI" id="CHEBI:30616"/>
    </ligand>
</feature>
<dbReference type="EMBL" id="LT598490">
    <property type="protein sequence ID" value="SCW02906.1"/>
    <property type="molecule type" value="Genomic_DNA"/>
</dbReference>
<dbReference type="InterPro" id="IPR019821">
    <property type="entry name" value="Kinesin_motor_CS"/>
</dbReference>
<reference evidence="11" key="1">
    <citation type="submission" date="2016-03" db="EMBL/GenBank/DDBJ databases">
        <authorList>
            <person name="Devillers H."/>
        </authorList>
    </citation>
    <scope>NUCLEOTIDE SEQUENCE [LARGE SCALE GENOMIC DNA]</scope>
</reference>
<dbReference type="InterPro" id="IPR027417">
    <property type="entry name" value="P-loop_NTPase"/>
</dbReference>
<comment type="similarity">
    <text evidence="6 7">Belongs to the TRAFAC class myosin-kinesin ATPase superfamily. Kinesin family.</text>
</comment>
<protein>
    <recommendedName>
        <fullName evidence="7">Kinesin-like protein</fullName>
    </recommendedName>
</protein>
<evidence type="ECO:0000259" key="9">
    <source>
        <dbReference type="PROSITE" id="PS50067"/>
    </source>
</evidence>
<name>A0A1G4MG63_LACFM</name>
<dbReference type="GO" id="GO:0005874">
    <property type="term" value="C:microtubule"/>
    <property type="evidence" value="ECO:0007669"/>
    <property type="project" value="UniProtKB-KW"/>
</dbReference>
<keyword evidence="4" id="KW-0175">Coiled coil</keyword>
<sequence length="822" mass="92871">MSTTVPETRQSSIMVAVRLRPFTDYELAHLVREDMAGVNYQLGDSTLTLPGVENSTPTKLHINKHRPQGLRQIVDCVDDKMLIFDPADSNPLRRISETVLNSLAPPPSSGGIRSRSRRSGEQKFVFDKVFDVNSTQLDVYEATARPLLDAVLDGFHGTVFAYGATGCGKTFTVNGPPENPGIVFLTMQDLFARIEELQDTKRFELRASYLEIYNETIIDLLEPTTPPKKLVIREDANRHISVANLSHHVLHTIEDVMDLVVRGNSNRTTSPTDANETSSRSHAVLQIHITQKNRTAELTEDHKFATLSIIDLAGSERASATKNRGERLHEGANINRSLLALGNCINALCVNGRRQSGSHVPYRDSKLTRLLKFSLGGNCKTVMIVCISPSSSHYDETLNTLKYATRAKEIKTKIIRNQHSLDRHVGSYLKMISEQRQEIDELRRREGKIVELKLNTYKIAREKLHLALWDSVHALRNNYKTAEKFQHLKMMKSLMLCKRRFLQMVSVELNILLKHVDQRSDVYENCLALQEQLMLKVKDLERSFDTPDELDMALERSREVDLVKLQEMDGWIGTIDLPLYESLLYGVSESLRNEILVNSSIIMEKLLEDETLVNRYKFVSNTLLERITNASHQFSGETNEKEEIHDLSRELHAAIQDLVSIDEEFERFAASVRIENLSIAAAASFHPKKSISYRKPAKVVKSNSGSPSPVQRRAYKPAKKVRWSELQPGNETSMMMDEDDAYNDSLNVAAGRTEFFDEDISMQDEQGTQEKGETCQPAIALTAAGNGKLRKMSLTATALVRNKENKNSNGNNQFPPHDKVRT</sequence>
<dbReference type="PANTHER" id="PTHR47968">
    <property type="entry name" value="CENTROMERE PROTEIN E"/>
    <property type="match status" value="1"/>
</dbReference>
<dbReference type="CDD" id="cd01370">
    <property type="entry name" value="KISc_KIP3_like"/>
    <property type="match status" value="1"/>
</dbReference>
<evidence type="ECO:0000256" key="4">
    <source>
        <dbReference type="ARBA" id="ARBA00023054"/>
    </source>
</evidence>
<dbReference type="AlphaFoldDB" id="A0A1G4MG63"/>
<dbReference type="SUPFAM" id="SSF52540">
    <property type="entry name" value="P-loop containing nucleoside triphosphate hydrolases"/>
    <property type="match status" value="1"/>
</dbReference>
<evidence type="ECO:0000256" key="7">
    <source>
        <dbReference type="RuleBase" id="RU000394"/>
    </source>
</evidence>
<dbReference type="PANTHER" id="PTHR47968:SF13">
    <property type="entry name" value="KINESIN-LIKE PROTEIN KIF19 ISOFORM X1"/>
    <property type="match status" value="1"/>
</dbReference>
<keyword evidence="3 6" id="KW-0067">ATP-binding</keyword>
<dbReference type="OrthoDB" id="3176171at2759"/>
<organism evidence="10 11">
    <name type="scientific">Lachancea fermentati</name>
    <name type="common">Zygosaccharomyces fermentati</name>
    <dbReference type="NCBI Taxonomy" id="4955"/>
    <lineage>
        <taxon>Eukaryota</taxon>
        <taxon>Fungi</taxon>
        <taxon>Dikarya</taxon>
        <taxon>Ascomycota</taxon>
        <taxon>Saccharomycotina</taxon>
        <taxon>Saccharomycetes</taxon>
        <taxon>Saccharomycetales</taxon>
        <taxon>Saccharomycetaceae</taxon>
        <taxon>Lachancea</taxon>
    </lineage>
</organism>
<dbReference type="GO" id="GO:0007018">
    <property type="term" value="P:microtubule-based movement"/>
    <property type="evidence" value="ECO:0007669"/>
    <property type="project" value="InterPro"/>
</dbReference>
<evidence type="ECO:0000313" key="11">
    <source>
        <dbReference type="Proteomes" id="UP000190831"/>
    </source>
</evidence>
<dbReference type="Gene3D" id="3.40.850.10">
    <property type="entry name" value="Kinesin motor domain"/>
    <property type="match status" value="1"/>
</dbReference>
<evidence type="ECO:0000256" key="3">
    <source>
        <dbReference type="ARBA" id="ARBA00022840"/>
    </source>
</evidence>
<proteinExistence type="inferred from homology"/>
<keyword evidence="2 6" id="KW-0547">Nucleotide-binding</keyword>
<dbReference type="SMART" id="SM00129">
    <property type="entry name" value="KISc"/>
    <property type="match status" value="1"/>
</dbReference>
<dbReference type="GO" id="GO:0005524">
    <property type="term" value="F:ATP binding"/>
    <property type="evidence" value="ECO:0007669"/>
    <property type="project" value="UniProtKB-UniRule"/>
</dbReference>
<dbReference type="PROSITE" id="PS50067">
    <property type="entry name" value="KINESIN_MOTOR_2"/>
    <property type="match status" value="1"/>
</dbReference>
<evidence type="ECO:0000256" key="8">
    <source>
        <dbReference type="SAM" id="MobiDB-lite"/>
    </source>
</evidence>
<dbReference type="InterPro" id="IPR027640">
    <property type="entry name" value="Kinesin-like_fam"/>
</dbReference>
<dbReference type="STRING" id="4955.A0A1G4MG63"/>
<accession>A0A1G4MG63</accession>
<evidence type="ECO:0000313" key="10">
    <source>
        <dbReference type="EMBL" id="SCW02906.1"/>
    </source>
</evidence>
<evidence type="ECO:0000256" key="2">
    <source>
        <dbReference type="ARBA" id="ARBA00022741"/>
    </source>
</evidence>
<gene>
    <name evidence="10" type="ORF">LAFE_0F16886G</name>
</gene>
<evidence type="ECO:0000256" key="5">
    <source>
        <dbReference type="ARBA" id="ARBA00023175"/>
    </source>
</evidence>
<dbReference type="Proteomes" id="UP000190831">
    <property type="component" value="Chromosome F"/>
</dbReference>
<evidence type="ECO:0000256" key="6">
    <source>
        <dbReference type="PROSITE-ProRule" id="PRU00283"/>
    </source>
</evidence>
<dbReference type="InterPro" id="IPR001752">
    <property type="entry name" value="Kinesin_motor_dom"/>
</dbReference>
<dbReference type="Pfam" id="PF00225">
    <property type="entry name" value="Kinesin"/>
    <property type="match status" value="1"/>
</dbReference>
<dbReference type="InterPro" id="IPR036961">
    <property type="entry name" value="Kinesin_motor_dom_sf"/>
</dbReference>
<dbReference type="PROSITE" id="PS00411">
    <property type="entry name" value="KINESIN_MOTOR_1"/>
    <property type="match status" value="1"/>
</dbReference>
<evidence type="ECO:0000256" key="1">
    <source>
        <dbReference type="ARBA" id="ARBA00022701"/>
    </source>
</evidence>
<dbReference type="PRINTS" id="PR00380">
    <property type="entry name" value="KINESINHEAVY"/>
</dbReference>
<feature type="region of interest" description="Disordered" evidence="8">
    <location>
        <begin position="800"/>
        <end position="822"/>
    </location>
</feature>
<feature type="domain" description="Kinesin motor" evidence="9">
    <location>
        <begin position="12"/>
        <end position="410"/>
    </location>
</feature>
<dbReference type="OMA" id="CVDDKML"/>
<dbReference type="GO" id="GO:0008017">
    <property type="term" value="F:microtubule binding"/>
    <property type="evidence" value="ECO:0007669"/>
    <property type="project" value="InterPro"/>
</dbReference>
<keyword evidence="5 6" id="KW-0505">Motor protein</keyword>
<dbReference type="GO" id="GO:0003777">
    <property type="term" value="F:microtubule motor activity"/>
    <property type="evidence" value="ECO:0007669"/>
    <property type="project" value="InterPro"/>
</dbReference>